<reference evidence="5 6" key="1">
    <citation type="journal article" date="2015" name="Nature">
        <title>rRNA introns, odd ribosomes, and small enigmatic genomes across a large radiation of phyla.</title>
        <authorList>
            <person name="Brown C.T."/>
            <person name="Hug L.A."/>
            <person name="Thomas B.C."/>
            <person name="Sharon I."/>
            <person name="Castelle C.J."/>
            <person name="Singh A."/>
            <person name="Wilkins M.J."/>
            <person name="Williams K.H."/>
            <person name="Banfield J.F."/>
        </authorList>
    </citation>
    <scope>NUCLEOTIDE SEQUENCE [LARGE SCALE GENOMIC DNA]</scope>
</reference>
<evidence type="ECO:0000256" key="1">
    <source>
        <dbReference type="ARBA" id="ARBA00006739"/>
    </source>
</evidence>
<dbReference type="AlphaFoldDB" id="A0A0G0QQJ3"/>
<dbReference type="Gene3D" id="3.90.550.10">
    <property type="entry name" value="Spore Coat Polysaccharide Biosynthesis Protein SpsA, Chain A"/>
    <property type="match status" value="2"/>
</dbReference>
<evidence type="ECO:0000313" key="6">
    <source>
        <dbReference type="Proteomes" id="UP000034881"/>
    </source>
</evidence>
<dbReference type="Pfam" id="PF13641">
    <property type="entry name" value="Glyco_tranf_2_3"/>
    <property type="match status" value="1"/>
</dbReference>
<dbReference type="GO" id="GO:0016757">
    <property type="term" value="F:glycosyltransferase activity"/>
    <property type="evidence" value="ECO:0007669"/>
    <property type="project" value="UniProtKB-KW"/>
</dbReference>
<dbReference type="Proteomes" id="UP000034881">
    <property type="component" value="Unassembled WGS sequence"/>
</dbReference>
<dbReference type="InterPro" id="IPR001173">
    <property type="entry name" value="Glyco_trans_2-like"/>
</dbReference>
<dbReference type="InterPro" id="IPR029044">
    <property type="entry name" value="Nucleotide-diphossugar_trans"/>
</dbReference>
<proteinExistence type="inferred from homology"/>
<comment type="similarity">
    <text evidence="1">Belongs to the glycosyltransferase 2 family.</text>
</comment>
<name>A0A0G0QQJ3_9BACT</name>
<gene>
    <name evidence="5" type="ORF">UT77_C0001G0150</name>
</gene>
<keyword evidence="2" id="KW-0328">Glycosyltransferase</keyword>
<evidence type="ECO:0000313" key="5">
    <source>
        <dbReference type="EMBL" id="KKR42699.1"/>
    </source>
</evidence>
<dbReference type="Pfam" id="PF00535">
    <property type="entry name" value="Glycos_transf_2"/>
    <property type="match status" value="1"/>
</dbReference>
<comment type="caution">
    <text evidence="5">The sequence shown here is derived from an EMBL/GenBank/DDBJ whole genome shotgun (WGS) entry which is preliminary data.</text>
</comment>
<dbReference type="PANTHER" id="PTHR43179:SF12">
    <property type="entry name" value="GALACTOFURANOSYLTRANSFERASE GLFT2"/>
    <property type="match status" value="1"/>
</dbReference>
<dbReference type="CDD" id="cd04186">
    <property type="entry name" value="GT_2_like_c"/>
    <property type="match status" value="1"/>
</dbReference>
<sequence>MKKIPQVSIIIVNYNGKHFLKECLSSVFNIDFPKSQYEIIMVDNDSKDDSVDYVLKNFSEVKVVQSISNLGFAEGCNLGVKNALGNFVVFLNTDTKVERNWLKALVKSIKSDKGIGAVNSKLLLYNPFFELLIHSDIFMRSDFSDSVNFQSVGVLVESVIIDDDNLQPLVRYEKGFYENEYGIIPVRWTKGDASILIPVDPRKNTIGMTVTIRSGKSISGLETQIALKLGEKDLIVDKLKSYEVKQYKISLETKELRKYLLYAVQNSGVVVFKNGYGRDRGAVVRGTTQFYEIDNPFFSQKAEIHAFTGASVIIRKEIFEKLGGFDDKYFMYYEDVDLGLRMQRQGYKIVYEPESVVYHIHSGSSKEWSRFFTYHVEKNHLATLVKHFPVNTILTGFTRYIGMLIISSLKMIKWRASEHWELYDQWREKVEIRISVLMWIFQHFIYFAIKRMQINMSQKKSMAEIIKKLY</sequence>
<organism evidence="5 6">
    <name type="scientific">Candidatus Daviesbacteria bacterium GW2011_GWC2_40_12</name>
    <dbReference type="NCBI Taxonomy" id="1618431"/>
    <lineage>
        <taxon>Bacteria</taxon>
        <taxon>Candidatus Daviesiibacteriota</taxon>
    </lineage>
</organism>
<keyword evidence="3" id="KW-0808">Transferase</keyword>
<feature type="domain" description="Glycosyltransferase 2-like" evidence="4">
    <location>
        <begin position="8"/>
        <end position="113"/>
    </location>
</feature>
<protein>
    <recommendedName>
        <fullName evidence="4">Glycosyltransferase 2-like domain-containing protein</fullName>
    </recommendedName>
</protein>
<dbReference type="PANTHER" id="PTHR43179">
    <property type="entry name" value="RHAMNOSYLTRANSFERASE WBBL"/>
    <property type="match status" value="1"/>
</dbReference>
<accession>A0A0G0QQJ3</accession>
<dbReference type="EMBL" id="LBYB01000001">
    <property type="protein sequence ID" value="KKR42699.1"/>
    <property type="molecule type" value="Genomic_DNA"/>
</dbReference>
<evidence type="ECO:0000256" key="3">
    <source>
        <dbReference type="ARBA" id="ARBA00022679"/>
    </source>
</evidence>
<dbReference type="SUPFAM" id="SSF53448">
    <property type="entry name" value="Nucleotide-diphospho-sugar transferases"/>
    <property type="match status" value="1"/>
</dbReference>
<evidence type="ECO:0000259" key="4">
    <source>
        <dbReference type="Pfam" id="PF00535"/>
    </source>
</evidence>
<evidence type="ECO:0000256" key="2">
    <source>
        <dbReference type="ARBA" id="ARBA00022676"/>
    </source>
</evidence>